<name>A0ABR6TMP2_9FIRM</name>
<reference evidence="6 7" key="1">
    <citation type="submission" date="2020-05" db="EMBL/GenBank/DDBJ databases">
        <title>Draft genome of xy-202 and genomic insight in genome of the genus Peptostreptococcus.</title>
        <authorList>
            <person name="Zhang Z."/>
        </authorList>
    </citation>
    <scope>NUCLEOTIDE SEQUENCE [LARGE SCALE GENOMIC DNA]</scope>
    <source>
        <strain evidence="6 7">DSM 27025</strain>
    </source>
</reference>
<keyword evidence="4" id="KW-0560">Oxidoreductase</keyword>
<comment type="similarity">
    <text evidence="1">Belongs to the flavin oxidoreductase frp family.</text>
</comment>
<dbReference type="CDD" id="cd02146">
    <property type="entry name" value="NfsA-like"/>
    <property type="match status" value="1"/>
</dbReference>
<evidence type="ECO:0000256" key="3">
    <source>
        <dbReference type="ARBA" id="ARBA00022643"/>
    </source>
</evidence>
<gene>
    <name evidence="6" type="ORF">HLB29_05930</name>
</gene>
<dbReference type="InterPro" id="IPR016446">
    <property type="entry name" value="Flavin_OxRdtase_Frp"/>
</dbReference>
<protein>
    <submittedName>
        <fullName evidence="6">NADPH-dependent oxidoreductase</fullName>
    </submittedName>
</protein>
<dbReference type="Pfam" id="PF00881">
    <property type="entry name" value="Nitroreductase"/>
    <property type="match status" value="1"/>
</dbReference>
<keyword evidence="2" id="KW-0285">Flavoprotein</keyword>
<keyword evidence="3" id="KW-0288">FMN</keyword>
<dbReference type="SUPFAM" id="SSF55469">
    <property type="entry name" value="FMN-dependent nitroreductase-like"/>
    <property type="match status" value="1"/>
</dbReference>
<dbReference type="InterPro" id="IPR000415">
    <property type="entry name" value="Nitroreductase-like"/>
</dbReference>
<feature type="domain" description="Nitroreductase" evidence="5">
    <location>
        <begin position="10"/>
        <end position="163"/>
    </location>
</feature>
<sequence length="349" mass="40707">MNETIKTQLEHRSIRKFKQESLSKDIIETIINVANQTSSSVAMQTFSIIRITDKEKKKAIADICMQPYVVDVPELWIFVADVFRNASILAELDSYPENRNDMDKFFQAFSDSVLAAQNVMIAVESLGLGGVFFGSILNDPEEMIKILNLPEYTFPVLGIGFGYPDEKPDKKPRMSSELKVFENQYKIQESYIKALKDYDKILEEYYKNRETNFRYDSFTNHVYTKFPLTRENRTKIMNFIRKQGFELNLEYIPESEIRTMFKKAPKVVEEHVFEESKMGFKAESGVRELFDKYPFVKDYLLVINPRFNKLRTLAGTVELSQMNMQQLADMGDMPVDSLIYMIESRIDEE</sequence>
<comment type="caution">
    <text evidence="6">The sequence shown here is derived from an EMBL/GenBank/DDBJ whole genome shotgun (WGS) entry which is preliminary data.</text>
</comment>
<evidence type="ECO:0000313" key="6">
    <source>
        <dbReference type="EMBL" id="MBC2576221.1"/>
    </source>
</evidence>
<evidence type="ECO:0000313" key="7">
    <source>
        <dbReference type="Proteomes" id="UP000713904"/>
    </source>
</evidence>
<evidence type="ECO:0000256" key="4">
    <source>
        <dbReference type="ARBA" id="ARBA00023002"/>
    </source>
</evidence>
<evidence type="ECO:0000259" key="5">
    <source>
        <dbReference type="Pfam" id="PF00881"/>
    </source>
</evidence>
<organism evidence="6 7">
    <name type="scientific">Peptostreptococcus canis</name>
    <dbReference type="NCBI Taxonomy" id="1159213"/>
    <lineage>
        <taxon>Bacteria</taxon>
        <taxon>Bacillati</taxon>
        <taxon>Bacillota</taxon>
        <taxon>Clostridia</taxon>
        <taxon>Peptostreptococcales</taxon>
        <taxon>Peptostreptococcaceae</taxon>
        <taxon>Peptostreptococcus</taxon>
    </lineage>
</organism>
<evidence type="ECO:0000256" key="2">
    <source>
        <dbReference type="ARBA" id="ARBA00022630"/>
    </source>
</evidence>
<dbReference type="PANTHER" id="PTHR43425">
    <property type="entry name" value="OXYGEN-INSENSITIVE NADPH NITROREDUCTASE"/>
    <property type="match status" value="1"/>
</dbReference>
<dbReference type="PANTHER" id="PTHR43425:SF2">
    <property type="entry name" value="OXYGEN-INSENSITIVE NADPH NITROREDUCTASE"/>
    <property type="match status" value="1"/>
</dbReference>
<dbReference type="Proteomes" id="UP000713904">
    <property type="component" value="Unassembled WGS sequence"/>
</dbReference>
<dbReference type="EMBL" id="JABGBW010000003">
    <property type="protein sequence ID" value="MBC2576221.1"/>
    <property type="molecule type" value="Genomic_DNA"/>
</dbReference>
<keyword evidence="7" id="KW-1185">Reference proteome</keyword>
<dbReference type="InterPro" id="IPR029479">
    <property type="entry name" value="Nitroreductase"/>
</dbReference>
<proteinExistence type="inferred from homology"/>
<evidence type="ECO:0000256" key="1">
    <source>
        <dbReference type="ARBA" id="ARBA00008366"/>
    </source>
</evidence>
<dbReference type="Gene3D" id="3.40.109.10">
    <property type="entry name" value="NADH Oxidase"/>
    <property type="match status" value="1"/>
</dbReference>
<accession>A0ABR6TMP2</accession>